<organism evidence="13 14">
    <name type="scientific">Congzhengia minquanensis</name>
    <dbReference type="NCBI Taxonomy" id="2763657"/>
    <lineage>
        <taxon>Bacteria</taxon>
        <taxon>Bacillati</taxon>
        <taxon>Bacillota</taxon>
        <taxon>Clostridia</taxon>
        <taxon>Eubacteriales</taxon>
        <taxon>Oscillospiraceae</taxon>
        <taxon>Congzhengia</taxon>
    </lineage>
</organism>
<dbReference type="Proteomes" id="UP000611762">
    <property type="component" value="Unassembled WGS sequence"/>
</dbReference>
<dbReference type="InterPro" id="IPR022616">
    <property type="entry name" value="Glyco_hydro_4_C"/>
</dbReference>
<reference evidence="13" key="1">
    <citation type="submission" date="2020-08" db="EMBL/GenBank/DDBJ databases">
        <title>Genome public.</title>
        <authorList>
            <person name="Liu C."/>
            <person name="Sun Q."/>
        </authorList>
    </citation>
    <scope>NUCLEOTIDE SEQUENCE</scope>
    <source>
        <strain evidence="13">H8</strain>
    </source>
</reference>
<keyword evidence="9" id="KW-0170">Cobalt</keyword>
<name>A0A926DL70_9FIRM</name>
<evidence type="ECO:0000256" key="11">
    <source>
        <dbReference type="RuleBase" id="RU361152"/>
    </source>
</evidence>
<comment type="cofactor">
    <cofactor evidence="11">
        <name>NAD(+)</name>
        <dbReference type="ChEBI" id="CHEBI:57540"/>
    </cofactor>
    <text evidence="11">Binds 1 NAD(+) per subunit.</text>
</comment>
<evidence type="ECO:0000256" key="7">
    <source>
        <dbReference type="ARBA" id="ARBA00023295"/>
    </source>
</evidence>
<feature type="domain" description="Glycosyl hydrolase family 4 C-terminal" evidence="12">
    <location>
        <begin position="193"/>
        <end position="412"/>
    </location>
</feature>
<dbReference type="InterPro" id="IPR036291">
    <property type="entry name" value="NAD(P)-bd_dom_sf"/>
</dbReference>
<comment type="subunit">
    <text evidence="2">Homotetramer.</text>
</comment>
<evidence type="ECO:0000256" key="6">
    <source>
        <dbReference type="ARBA" id="ARBA00023211"/>
    </source>
</evidence>
<evidence type="ECO:0000313" key="13">
    <source>
        <dbReference type="EMBL" id="MBC8540985.1"/>
    </source>
</evidence>
<feature type="site" description="Increases basicity of active site Tyr" evidence="10">
    <location>
        <position position="109"/>
    </location>
</feature>
<dbReference type="GO" id="GO:0005975">
    <property type="term" value="P:carbohydrate metabolic process"/>
    <property type="evidence" value="ECO:0007669"/>
    <property type="project" value="InterPro"/>
</dbReference>
<keyword evidence="9" id="KW-0533">Nickel</keyword>
<proteinExistence type="inferred from homology"/>
<dbReference type="EC" id="3.2.1.22" evidence="13"/>
<keyword evidence="5 11" id="KW-0520">NAD</keyword>
<evidence type="ECO:0000256" key="1">
    <source>
        <dbReference type="ARBA" id="ARBA00010141"/>
    </source>
</evidence>
<dbReference type="AlphaFoldDB" id="A0A926DL70"/>
<protein>
    <submittedName>
        <fullName evidence="13">Alpha-galactosidase</fullName>
        <ecNumber evidence="13">3.2.1.22</ecNumber>
    </submittedName>
</protein>
<evidence type="ECO:0000256" key="8">
    <source>
        <dbReference type="PIRSR" id="PIRSR601088-2"/>
    </source>
</evidence>
<dbReference type="PANTHER" id="PTHR32092:SF6">
    <property type="entry name" value="ALPHA-GALACTOSIDASE"/>
    <property type="match status" value="1"/>
</dbReference>
<keyword evidence="3 9" id="KW-0479">Metal-binding</keyword>
<gene>
    <name evidence="13" type="primary">melA</name>
    <name evidence="13" type="ORF">H8698_08375</name>
</gene>
<dbReference type="InterPro" id="IPR001088">
    <property type="entry name" value="Glyco_hydro_4"/>
</dbReference>
<keyword evidence="6 9" id="KW-0464">Manganese</keyword>
<evidence type="ECO:0000256" key="2">
    <source>
        <dbReference type="ARBA" id="ARBA00011881"/>
    </source>
</evidence>
<dbReference type="Pfam" id="PF11975">
    <property type="entry name" value="Glyco_hydro_4C"/>
    <property type="match status" value="1"/>
</dbReference>
<feature type="binding site" evidence="8">
    <location>
        <position position="147"/>
    </location>
    <ligand>
        <name>substrate</name>
    </ligand>
</feature>
<comment type="similarity">
    <text evidence="1 11">Belongs to the glycosyl hydrolase 4 family.</text>
</comment>
<evidence type="ECO:0000256" key="9">
    <source>
        <dbReference type="PIRSR" id="PIRSR601088-3"/>
    </source>
</evidence>
<dbReference type="PRINTS" id="PR00732">
    <property type="entry name" value="GLHYDRLASE4"/>
</dbReference>
<dbReference type="PANTHER" id="PTHR32092">
    <property type="entry name" value="6-PHOSPHO-BETA-GLUCOSIDASE-RELATED"/>
    <property type="match status" value="1"/>
</dbReference>
<dbReference type="CDD" id="cd05297">
    <property type="entry name" value="GH4_alpha_glucosidase_galactosidase"/>
    <property type="match status" value="1"/>
</dbReference>
<dbReference type="Gene3D" id="3.40.50.720">
    <property type="entry name" value="NAD(P)-binding Rossmann-like Domain"/>
    <property type="match status" value="1"/>
</dbReference>
<keyword evidence="9" id="KW-0408">Iron</keyword>
<dbReference type="Pfam" id="PF02056">
    <property type="entry name" value="Glyco_hydro_4"/>
    <property type="match status" value="1"/>
</dbReference>
<dbReference type="GO" id="GO:0016616">
    <property type="term" value="F:oxidoreductase activity, acting on the CH-OH group of donors, NAD or NADP as acceptor"/>
    <property type="evidence" value="ECO:0007669"/>
    <property type="project" value="InterPro"/>
</dbReference>
<dbReference type="InterPro" id="IPR015955">
    <property type="entry name" value="Lactate_DH/Glyco_Ohase_4_C"/>
</dbReference>
<dbReference type="EMBL" id="JACRSU010000003">
    <property type="protein sequence ID" value="MBC8540985.1"/>
    <property type="molecule type" value="Genomic_DNA"/>
</dbReference>
<dbReference type="RefSeq" id="WP_249312780.1">
    <property type="nucleotide sequence ID" value="NZ_JACRSU010000003.1"/>
</dbReference>
<evidence type="ECO:0000256" key="5">
    <source>
        <dbReference type="ARBA" id="ARBA00023027"/>
    </source>
</evidence>
<feature type="binding site" evidence="9">
    <location>
        <position position="198"/>
    </location>
    <ligand>
        <name>Mn(2+)</name>
        <dbReference type="ChEBI" id="CHEBI:29035"/>
    </ligand>
</feature>
<dbReference type="SUPFAM" id="SSF51735">
    <property type="entry name" value="NAD(P)-binding Rossmann-fold domains"/>
    <property type="match status" value="1"/>
</dbReference>
<comment type="caution">
    <text evidence="13">The sequence shown here is derived from an EMBL/GenBank/DDBJ whole genome shotgun (WGS) entry which is preliminary data.</text>
</comment>
<evidence type="ECO:0000256" key="4">
    <source>
        <dbReference type="ARBA" id="ARBA00022801"/>
    </source>
</evidence>
<sequence>MKKFAFIGAGSFVFTRNIVRDLLTFPAFHDAEFCLMDTDSARLKAICECCQRIVTASNKPAKLTTTLSREEALTGADGVLCTVFNGGIDIWRHDIEIPKKYGVDINVGDTRSVSGIFRALRNIPLMLEICGDIKKYCPNAVFLNYTNPMSMLCKAMQTYTDVEVTGLCHSVQGTVKMLAEWLEVPKEEIDYLCAGVNHQAFYLKLQRGGKDLYPLLREKLKNTEFYNKEIVRNNMFLNLDYYVTESSGHNSEYNPWFRKRPDLIETYCTHSTNWNPGLYAFSLNLRLEREGHWRDEIDQWLEENPVDQISLEKSEEYAANIFNARIGDHTPFLFNGNVINDGCIPNLPSDACVEIPVLADRAGYHKTYVGNLPAHLAILVNTTARLENLVVEAAMEKNRRKVFQAVCMDPLTSAVCSLDEIKQMTDKLFEANKTYLGDYQ</sequence>
<evidence type="ECO:0000313" key="14">
    <source>
        <dbReference type="Proteomes" id="UP000611762"/>
    </source>
</evidence>
<evidence type="ECO:0000259" key="12">
    <source>
        <dbReference type="Pfam" id="PF11975"/>
    </source>
</evidence>
<accession>A0A926DL70</accession>
<dbReference type="SUPFAM" id="SSF56327">
    <property type="entry name" value="LDH C-terminal domain-like"/>
    <property type="match status" value="1"/>
</dbReference>
<dbReference type="NCBIfam" id="NF011657">
    <property type="entry name" value="PRK15076.1"/>
    <property type="match status" value="1"/>
</dbReference>
<dbReference type="GO" id="GO:0004557">
    <property type="term" value="F:alpha-galactosidase activity"/>
    <property type="evidence" value="ECO:0007669"/>
    <property type="project" value="UniProtKB-EC"/>
</dbReference>
<dbReference type="GO" id="GO:0046872">
    <property type="term" value="F:metal ion binding"/>
    <property type="evidence" value="ECO:0007669"/>
    <property type="project" value="UniProtKB-KW"/>
</dbReference>
<evidence type="ECO:0000256" key="3">
    <source>
        <dbReference type="ARBA" id="ARBA00022723"/>
    </source>
</evidence>
<evidence type="ECO:0000256" key="10">
    <source>
        <dbReference type="PIRSR" id="PIRSR601088-4"/>
    </source>
</evidence>
<feature type="binding site" evidence="9">
    <location>
        <position position="168"/>
    </location>
    <ligand>
        <name>Mn(2+)</name>
        <dbReference type="ChEBI" id="CHEBI:29035"/>
    </ligand>
</feature>
<keyword evidence="7 11" id="KW-0326">Glycosidase</keyword>
<keyword evidence="14" id="KW-1185">Reference proteome</keyword>
<keyword evidence="4 11" id="KW-0378">Hydrolase</keyword>
<dbReference type="Gene3D" id="3.90.110.10">
    <property type="entry name" value="Lactate dehydrogenase/glycoside hydrolase, family 4, C-terminal"/>
    <property type="match status" value="1"/>
</dbReference>